<organism evidence="1 2">
    <name type="scientific">Protea cynaroides</name>
    <dbReference type="NCBI Taxonomy" id="273540"/>
    <lineage>
        <taxon>Eukaryota</taxon>
        <taxon>Viridiplantae</taxon>
        <taxon>Streptophyta</taxon>
        <taxon>Embryophyta</taxon>
        <taxon>Tracheophyta</taxon>
        <taxon>Spermatophyta</taxon>
        <taxon>Magnoliopsida</taxon>
        <taxon>Proteales</taxon>
        <taxon>Proteaceae</taxon>
        <taxon>Protea</taxon>
    </lineage>
</organism>
<sequence>MNLALCTPKPPPVYLLLSDQQQEQGPIVTERVDQPPLEDHDSCGYHCQINYEEHGIAGAEVRIGLQGLGVMSVLSTETIQAVQEIDCSLFSEPNTKRPIAHCMQVRTEEGSVGGYLKEEMCEEN</sequence>
<evidence type="ECO:0000313" key="1">
    <source>
        <dbReference type="EMBL" id="KAJ4951897.1"/>
    </source>
</evidence>
<evidence type="ECO:0000313" key="2">
    <source>
        <dbReference type="Proteomes" id="UP001141806"/>
    </source>
</evidence>
<keyword evidence="2" id="KW-1185">Reference proteome</keyword>
<accession>A0A9Q0GTU8</accession>
<dbReference type="EMBL" id="JAMYWD010000012">
    <property type="protein sequence ID" value="KAJ4951897.1"/>
    <property type="molecule type" value="Genomic_DNA"/>
</dbReference>
<comment type="caution">
    <text evidence="1">The sequence shown here is derived from an EMBL/GenBank/DDBJ whole genome shotgun (WGS) entry which is preliminary data.</text>
</comment>
<dbReference type="AlphaFoldDB" id="A0A9Q0GTU8"/>
<name>A0A9Q0GTU8_9MAGN</name>
<proteinExistence type="predicted"/>
<reference evidence="1" key="1">
    <citation type="journal article" date="2023" name="Plant J.">
        <title>The genome of the king protea, Protea cynaroides.</title>
        <authorList>
            <person name="Chang J."/>
            <person name="Duong T.A."/>
            <person name="Schoeman C."/>
            <person name="Ma X."/>
            <person name="Roodt D."/>
            <person name="Barker N."/>
            <person name="Li Z."/>
            <person name="Van de Peer Y."/>
            <person name="Mizrachi E."/>
        </authorList>
    </citation>
    <scope>NUCLEOTIDE SEQUENCE</scope>
    <source>
        <tissue evidence="1">Young leaves</tissue>
    </source>
</reference>
<protein>
    <submittedName>
        <fullName evidence="1">Uncharacterized protein</fullName>
    </submittedName>
</protein>
<dbReference type="Proteomes" id="UP001141806">
    <property type="component" value="Unassembled WGS sequence"/>
</dbReference>
<gene>
    <name evidence="1" type="ORF">NE237_028729</name>
</gene>